<dbReference type="PROSITE" id="PS50929">
    <property type="entry name" value="ABC_TM1F"/>
    <property type="match status" value="1"/>
</dbReference>
<organism evidence="8 9">
    <name type="scientific">Bradyrhizobium algeriense</name>
    <dbReference type="NCBI Taxonomy" id="634784"/>
    <lineage>
        <taxon>Bacteria</taxon>
        <taxon>Pseudomonadati</taxon>
        <taxon>Pseudomonadota</taxon>
        <taxon>Alphaproteobacteria</taxon>
        <taxon>Hyphomicrobiales</taxon>
        <taxon>Nitrobacteraceae</taxon>
        <taxon>Bradyrhizobium</taxon>
    </lineage>
</organism>
<feature type="transmembrane region" description="Helical" evidence="6">
    <location>
        <begin position="242"/>
        <end position="262"/>
    </location>
</feature>
<evidence type="ECO:0000256" key="1">
    <source>
        <dbReference type="ARBA" id="ARBA00004651"/>
    </source>
</evidence>
<feature type="transmembrane region" description="Helical" evidence="6">
    <location>
        <begin position="45"/>
        <end position="63"/>
    </location>
</feature>
<evidence type="ECO:0000256" key="6">
    <source>
        <dbReference type="SAM" id="Phobius"/>
    </source>
</evidence>
<evidence type="ECO:0000256" key="4">
    <source>
        <dbReference type="ARBA" id="ARBA00022989"/>
    </source>
</evidence>
<keyword evidence="5 6" id="KW-0472">Membrane</keyword>
<gene>
    <name evidence="8" type="ORF">V1286_005553</name>
</gene>
<dbReference type="Gene3D" id="3.40.50.300">
    <property type="entry name" value="P-loop containing nucleotide triphosphate hydrolases"/>
    <property type="match status" value="1"/>
</dbReference>
<dbReference type="SUPFAM" id="SSF52540">
    <property type="entry name" value="P-loop containing nucleoside triphosphate hydrolases"/>
    <property type="match status" value="1"/>
</dbReference>
<dbReference type="InterPro" id="IPR011527">
    <property type="entry name" value="ABC1_TM_dom"/>
</dbReference>
<evidence type="ECO:0000313" key="8">
    <source>
        <dbReference type="EMBL" id="MEH2558024.1"/>
    </source>
</evidence>
<feature type="transmembrane region" description="Helical" evidence="6">
    <location>
        <begin position="123"/>
        <end position="145"/>
    </location>
</feature>
<feature type="domain" description="ABC transmembrane type-1" evidence="7">
    <location>
        <begin position="15"/>
        <end position="295"/>
    </location>
</feature>
<name>A0ABU8BIQ7_9BRAD</name>
<dbReference type="InterPro" id="IPR027417">
    <property type="entry name" value="P-loop_NTPase"/>
</dbReference>
<proteinExistence type="predicted"/>
<dbReference type="InterPro" id="IPR039421">
    <property type="entry name" value="Type_1_exporter"/>
</dbReference>
<keyword evidence="4 6" id="KW-1133">Transmembrane helix</keyword>
<dbReference type="PANTHER" id="PTHR43394">
    <property type="entry name" value="ATP-DEPENDENT PERMEASE MDL1, MITOCHONDRIAL"/>
    <property type="match status" value="1"/>
</dbReference>
<evidence type="ECO:0000256" key="2">
    <source>
        <dbReference type="ARBA" id="ARBA00022597"/>
    </source>
</evidence>
<keyword evidence="8" id="KW-0547">Nucleotide-binding</keyword>
<dbReference type="GO" id="GO:0005524">
    <property type="term" value="F:ATP binding"/>
    <property type="evidence" value="ECO:0007669"/>
    <property type="project" value="UniProtKB-KW"/>
</dbReference>
<dbReference type="PANTHER" id="PTHR43394:SF1">
    <property type="entry name" value="ATP-BINDING CASSETTE SUB-FAMILY B MEMBER 10, MITOCHONDRIAL"/>
    <property type="match status" value="1"/>
</dbReference>
<evidence type="ECO:0000256" key="3">
    <source>
        <dbReference type="ARBA" id="ARBA00022692"/>
    </source>
</evidence>
<evidence type="ECO:0000313" key="9">
    <source>
        <dbReference type="Proteomes" id="UP001364224"/>
    </source>
</evidence>
<reference evidence="8 9" key="1">
    <citation type="submission" date="2024-02" db="EMBL/GenBank/DDBJ databases">
        <title>Adaptive strategies in a cosmopolitan and abundant soil bacterium.</title>
        <authorList>
            <person name="Carini P."/>
        </authorList>
    </citation>
    <scope>NUCLEOTIDE SEQUENCE [LARGE SCALE GENOMIC DNA]</scope>
    <source>
        <strain evidence="8 9">AZCC 1608</strain>
    </source>
</reference>
<feature type="transmembrane region" description="Helical" evidence="6">
    <location>
        <begin position="151"/>
        <end position="171"/>
    </location>
</feature>
<sequence length="536" mass="56940">MATFDAAKPPGAVSLSVAASLASHTLALALPLALLQTYDRILPNQAYGTTFVLAVGVTVAILLEAMLRYSRSVLFAYVGSAFESEMTVRVVDHVMHANSKALHQLSVPDLSDAMRATGEVRDFWSGNAAVGLHELPFAVIYIALIAYLGSWLALIPLAFTALALLAALVVIRSAAIVQREAQEAQVQRQKLGWGIFLGLLEAKAMAAETLLTRRYRDAVGRVMDTAAQLENRMALISENGKLMAQLSTIGIVTAGAFMVVGGELTTGGLAACTLLAGRSVGPAMGAFGYLSRRNQRGEAEGRISKVLSLPRAPVWTTVGETRPFTGGTIVLSGPALHRVGGSVSIPQGTFVHIDAPNAPVATMTLRTVMRLEDSLDLSITFDGLPNSGYDPQSFRQGVAEAGSRGELIRGTLLENLTLFSPNFEAAAIQLSELLGLSTFVDGLRQGFMTPVGPGEVEIISPGIAARIGLIRALVRQPLVLCLDNADGSLDLDGVARLREILKGMEGHTTVFLVSSRPALTELADMKIRVDRRKTST</sequence>
<dbReference type="Proteomes" id="UP001364224">
    <property type="component" value="Unassembled WGS sequence"/>
</dbReference>
<dbReference type="InterPro" id="IPR036640">
    <property type="entry name" value="ABC1_TM_sf"/>
</dbReference>
<keyword evidence="3 6" id="KW-0812">Transmembrane</keyword>
<dbReference type="SUPFAM" id="SSF90123">
    <property type="entry name" value="ABC transporter transmembrane region"/>
    <property type="match status" value="1"/>
</dbReference>
<dbReference type="Pfam" id="PF00664">
    <property type="entry name" value="ABC_membrane"/>
    <property type="match status" value="1"/>
</dbReference>
<dbReference type="Gene3D" id="1.20.1560.10">
    <property type="entry name" value="ABC transporter type 1, transmembrane domain"/>
    <property type="match status" value="1"/>
</dbReference>
<evidence type="ECO:0000259" key="7">
    <source>
        <dbReference type="PROSITE" id="PS50929"/>
    </source>
</evidence>
<protein>
    <submittedName>
        <fullName evidence="8">ATP-binding cassette subfamily C protein LapB</fullName>
    </submittedName>
</protein>
<comment type="caution">
    <text evidence="8">The sequence shown here is derived from an EMBL/GenBank/DDBJ whole genome shotgun (WGS) entry which is preliminary data.</text>
</comment>
<dbReference type="RefSeq" id="WP_334484813.1">
    <property type="nucleotide sequence ID" value="NZ_JAZHRV010000001.1"/>
</dbReference>
<keyword evidence="9" id="KW-1185">Reference proteome</keyword>
<comment type="subcellular location">
    <subcellularLocation>
        <location evidence="1">Cell membrane</location>
        <topology evidence="1">Multi-pass membrane protein</topology>
    </subcellularLocation>
</comment>
<accession>A0ABU8BIQ7</accession>
<keyword evidence="2" id="KW-0813">Transport</keyword>
<keyword evidence="2" id="KW-0762">Sugar transport</keyword>
<dbReference type="EMBL" id="JAZHRV010000001">
    <property type="protein sequence ID" value="MEH2558024.1"/>
    <property type="molecule type" value="Genomic_DNA"/>
</dbReference>
<keyword evidence="8" id="KW-0067">ATP-binding</keyword>
<evidence type="ECO:0000256" key="5">
    <source>
        <dbReference type="ARBA" id="ARBA00023136"/>
    </source>
</evidence>